<evidence type="ECO:0000256" key="1">
    <source>
        <dbReference type="SAM" id="MobiDB-lite"/>
    </source>
</evidence>
<sequence length="67" mass="7235">MGNCFSVIDNTMPLSNSSARQPVYTNQPNATVPPSTNPTPANDASLSQYRPAAGWNDPPADLFNKRK</sequence>
<proteinExistence type="predicted"/>
<feature type="compositionally biased region" description="Polar residues" evidence="1">
    <location>
        <begin position="8"/>
        <end position="48"/>
    </location>
</feature>
<reference evidence="3" key="2">
    <citation type="submission" date="2015-01" db="EMBL/GenBank/DDBJ databases">
        <title>Evolutionary Origins and Diversification of the Mycorrhizal Mutualists.</title>
        <authorList>
            <consortium name="DOE Joint Genome Institute"/>
            <consortium name="Mycorrhizal Genomics Consortium"/>
            <person name="Kohler A."/>
            <person name="Kuo A."/>
            <person name="Nagy L.G."/>
            <person name="Floudas D."/>
            <person name="Copeland A."/>
            <person name="Barry K.W."/>
            <person name="Cichocki N."/>
            <person name="Veneault-Fourrey C."/>
            <person name="LaButti K."/>
            <person name="Lindquist E.A."/>
            <person name="Lipzen A."/>
            <person name="Lundell T."/>
            <person name="Morin E."/>
            <person name="Murat C."/>
            <person name="Riley R."/>
            <person name="Ohm R."/>
            <person name="Sun H."/>
            <person name="Tunlid A."/>
            <person name="Henrissat B."/>
            <person name="Grigoriev I.V."/>
            <person name="Hibbett D.S."/>
            <person name="Martin F."/>
        </authorList>
    </citation>
    <scope>NUCLEOTIDE SEQUENCE [LARGE SCALE GENOMIC DNA]</scope>
    <source>
        <strain evidence="3">MAFF 305830</strain>
    </source>
</reference>
<dbReference type="AlphaFoldDB" id="A0A0C2XY15"/>
<evidence type="ECO:0000313" key="3">
    <source>
        <dbReference type="Proteomes" id="UP000054097"/>
    </source>
</evidence>
<organism evidence="2 3">
    <name type="scientific">Serendipita vermifera MAFF 305830</name>
    <dbReference type="NCBI Taxonomy" id="933852"/>
    <lineage>
        <taxon>Eukaryota</taxon>
        <taxon>Fungi</taxon>
        <taxon>Dikarya</taxon>
        <taxon>Basidiomycota</taxon>
        <taxon>Agaricomycotina</taxon>
        <taxon>Agaricomycetes</taxon>
        <taxon>Sebacinales</taxon>
        <taxon>Serendipitaceae</taxon>
        <taxon>Serendipita</taxon>
    </lineage>
</organism>
<gene>
    <name evidence="2" type="ORF">M408DRAFT_84734</name>
</gene>
<feature type="region of interest" description="Disordered" evidence="1">
    <location>
        <begin position="1"/>
        <end position="67"/>
    </location>
</feature>
<accession>A0A0C2XY15</accession>
<name>A0A0C2XY15_SERVB</name>
<dbReference type="HOGENOM" id="CLU_2814014_0_0_1"/>
<dbReference type="Proteomes" id="UP000054097">
    <property type="component" value="Unassembled WGS sequence"/>
</dbReference>
<protein>
    <submittedName>
        <fullName evidence="2">Uncharacterized protein</fullName>
    </submittedName>
</protein>
<keyword evidence="3" id="KW-1185">Reference proteome</keyword>
<reference evidence="2 3" key="1">
    <citation type="submission" date="2014-04" db="EMBL/GenBank/DDBJ databases">
        <authorList>
            <consortium name="DOE Joint Genome Institute"/>
            <person name="Kuo A."/>
            <person name="Zuccaro A."/>
            <person name="Kohler A."/>
            <person name="Nagy L.G."/>
            <person name="Floudas D."/>
            <person name="Copeland A."/>
            <person name="Barry K.W."/>
            <person name="Cichocki N."/>
            <person name="Veneault-Fourrey C."/>
            <person name="LaButti K."/>
            <person name="Lindquist E.A."/>
            <person name="Lipzen A."/>
            <person name="Lundell T."/>
            <person name="Morin E."/>
            <person name="Murat C."/>
            <person name="Sun H."/>
            <person name="Tunlid A."/>
            <person name="Henrissat B."/>
            <person name="Grigoriev I.V."/>
            <person name="Hibbett D.S."/>
            <person name="Martin F."/>
            <person name="Nordberg H.P."/>
            <person name="Cantor M.N."/>
            <person name="Hua S.X."/>
        </authorList>
    </citation>
    <scope>NUCLEOTIDE SEQUENCE [LARGE SCALE GENOMIC DNA]</scope>
    <source>
        <strain evidence="2 3">MAFF 305830</strain>
    </source>
</reference>
<evidence type="ECO:0000313" key="2">
    <source>
        <dbReference type="EMBL" id="KIM33752.1"/>
    </source>
</evidence>
<dbReference type="EMBL" id="KN824277">
    <property type="protein sequence ID" value="KIM33752.1"/>
    <property type="molecule type" value="Genomic_DNA"/>
</dbReference>